<comment type="caution">
    <text evidence="2">The sequence shown here is derived from an EMBL/GenBank/DDBJ whole genome shotgun (WGS) entry which is preliminary data.</text>
</comment>
<dbReference type="Proteomes" id="UP000440578">
    <property type="component" value="Unassembled WGS sequence"/>
</dbReference>
<evidence type="ECO:0000256" key="1">
    <source>
        <dbReference type="SAM" id="MobiDB-lite"/>
    </source>
</evidence>
<protein>
    <submittedName>
        <fullName evidence="2">Uncharacterized protein</fullName>
    </submittedName>
</protein>
<gene>
    <name evidence="2" type="ORF">FJT64_015902</name>
</gene>
<keyword evidence="3" id="KW-1185">Reference proteome</keyword>
<proteinExistence type="predicted"/>
<dbReference type="EMBL" id="VIIS01000079">
    <property type="protein sequence ID" value="KAF0313591.1"/>
    <property type="molecule type" value="Genomic_DNA"/>
</dbReference>
<evidence type="ECO:0000313" key="3">
    <source>
        <dbReference type="Proteomes" id="UP000440578"/>
    </source>
</evidence>
<organism evidence="2 3">
    <name type="scientific">Amphibalanus amphitrite</name>
    <name type="common">Striped barnacle</name>
    <name type="synonym">Balanus amphitrite</name>
    <dbReference type="NCBI Taxonomy" id="1232801"/>
    <lineage>
        <taxon>Eukaryota</taxon>
        <taxon>Metazoa</taxon>
        <taxon>Ecdysozoa</taxon>
        <taxon>Arthropoda</taxon>
        <taxon>Crustacea</taxon>
        <taxon>Multicrustacea</taxon>
        <taxon>Cirripedia</taxon>
        <taxon>Thoracica</taxon>
        <taxon>Thoracicalcarea</taxon>
        <taxon>Balanomorpha</taxon>
        <taxon>Balanoidea</taxon>
        <taxon>Balanidae</taxon>
        <taxon>Amphibalaninae</taxon>
        <taxon>Amphibalanus</taxon>
    </lineage>
</organism>
<dbReference type="AlphaFoldDB" id="A0A6A4XG06"/>
<accession>A0A6A4XG06</accession>
<feature type="compositionally biased region" description="Basic and acidic residues" evidence="1">
    <location>
        <begin position="30"/>
        <end position="41"/>
    </location>
</feature>
<name>A0A6A4XG06_AMPAM</name>
<feature type="compositionally biased region" description="Basic and acidic residues" evidence="1">
    <location>
        <begin position="12"/>
        <end position="23"/>
    </location>
</feature>
<sequence>MMPARGAPAPTPEREQPSREKSSCEQSSTPEREQPSREKSSCEQPSTAEPGQPSARECEQPPTQEREQPPTQEPHWSVHPSLSGFHSSVHQSGPTCNSDL</sequence>
<feature type="compositionally biased region" description="Polar residues" evidence="1">
    <location>
        <begin position="84"/>
        <end position="100"/>
    </location>
</feature>
<feature type="compositionally biased region" description="Basic and acidic residues" evidence="1">
    <location>
        <begin position="56"/>
        <end position="68"/>
    </location>
</feature>
<feature type="region of interest" description="Disordered" evidence="1">
    <location>
        <begin position="1"/>
        <end position="100"/>
    </location>
</feature>
<evidence type="ECO:0000313" key="2">
    <source>
        <dbReference type="EMBL" id="KAF0313591.1"/>
    </source>
</evidence>
<reference evidence="2 3" key="1">
    <citation type="submission" date="2019-07" db="EMBL/GenBank/DDBJ databases">
        <title>Draft genome assembly of a fouling barnacle, Amphibalanus amphitrite (Darwin, 1854): The first reference genome for Thecostraca.</title>
        <authorList>
            <person name="Kim W."/>
        </authorList>
    </citation>
    <scope>NUCLEOTIDE SEQUENCE [LARGE SCALE GENOMIC DNA]</scope>
    <source>
        <strain evidence="2">SNU_AA5</strain>
        <tissue evidence="2">Soma without cirri and trophi</tissue>
    </source>
</reference>